<evidence type="ECO:0000313" key="4">
    <source>
        <dbReference type="Proteomes" id="UP000663859"/>
    </source>
</evidence>
<dbReference type="Gene3D" id="3.10.180.10">
    <property type="entry name" value="2,3-Dihydroxybiphenyl 1,2-Dioxygenase, domain 1"/>
    <property type="match status" value="1"/>
</dbReference>
<dbReference type="SUPFAM" id="SSF54593">
    <property type="entry name" value="Glyoxalase/Bleomycin resistance protein/Dihydroxybiphenyl dioxygenase"/>
    <property type="match status" value="1"/>
</dbReference>
<dbReference type="InterPro" id="IPR018146">
    <property type="entry name" value="Glyoxalase_1_CS"/>
</dbReference>
<evidence type="ECO:0000313" key="3">
    <source>
        <dbReference type="EMBL" id="CAF0692918.1"/>
    </source>
</evidence>
<organism evidence="3 4">
    <name type="scientific">Candidatus Methylacidithermus pantelleriae</name>
    <dbReference type="NCBI Taxonomy" id="2744239"/>
    <lineage>
        <taxon>Bacteria</taxon>
        <taxon>Pseudomonadati</taxon>
        <taxon>Verrucomicrobiota</taxon>
        <taxon>Methylacidiphilae</taxon>
        <taxon>Methylacidiphilales</taxon>
        <taxon>Methylacidiphilaceae</taxon>
        <taxon>Candidatus Methylacidithermus</taxon>
    </lineage>
</organism>
<sequence length="145" mass="16171">MLDVIGLHHVTLLVRDLERARVFYEDSLGLTPIPRPSFPFPGAWYGLGEESLHLIVDPSQVPSKRQVLTSRSAHVAIRVRSFSQALFWLAERGFSPDSPDPERKILVIRDSIAGFPQIFLQDPDGNILELNAEKVDEPGSISRGS</sequence>
<name>A0A8J2FS18_9BACT</name>
<dbReference type="InterPro" id="IPR037523">
    <property type="entry name" value="VOC_core"/>
</dbReference>
<dbReference type="AlphaFoldDB" id="A0A8J2FS18"/>
<keyword evidence="3" id="KW-0456">Lyase</keyword>
<dbReference type="PANTHER" id="PTHR21366:SF22">
    <property type="entry name" value="VOC DOMAIN-CONTAINING PROTEIN"/>
    <property type="match status" value="1"/>
</dbReference>
<dbReference type="EMBL" id="CAJNOB010000005">
    <property type="protein sequence ID" value="CAF0692918.1"/>
    <property type="molecule type" value="Genomic_DNA"/>
</dbReference>
<dbReference type="PROSITE" id="PS00934">
    <property type="entry name" value="GLYOXALASE_I_1"/>
    <property type="match status" value="1"/>
</dbReference>
<reference evidence="3" key="1">
    <citation type="submission" date="2021-02" db="EMBL/GenBank/DDBJ databases">
        <authorList>
            <person name="Cremers G."/>
            <person name="Picone N."/>
        </authorList>
    </citation>
    <scope>NUCLEOTIDE SEQUENCE</scope>
    <source>
        <strain evidence="3">PQ17</strain>
    </source>
</reference>
<dbReference type="PROSITE" id="PS51819">
    <property type="entry name" value="VOC"/>
    <property type="match status" value="1"/>
</dbReference>
<dbReference type="Proteomes" id="UP000663859">
    <property type="component" value="Unassembled WGS sequence"/>
</dbReference>
<dbReference type="PANTHER" id="PTHR21366">
    <property type="entry name" value="GLYOXALASE FAMILY PROTEIN"/>
    <property type="match status" value="1"/>
</dbReference>
<keyword evidence="1" id="KW-0479">Metal-binding</keyword>
<dbReference type="GO" id="GO:0046872">
    <property type="term" value="F:metal ion binding"/>
    <property type="evidence" value="ECO:0007669"/>
    <property type="project" value="UniProtKB-KW"/>
</dbReference>
<dbReference type="InterPro" id="IPR004360">
    <property type="entry name" value="Glyas_Fos-R_dOase_dom"/>
</dbReference>
<dbReference type="InterPro" id="IPR029068">
    <property type="entry name" value="Glyas_Bleomycin-R_OHBP_Dase"/>
</dbReference>
<proteinExistence type="predicted"/>
<dbReference type="RefSeq" id="WP_174582841.1">
    <property type="nucleotide sequence ID" value="NZ_CAJNOB010000005.1"/>
</dbReference>
<accession>A0A8J2FS18</accession>
<keyword evidence="4" id="KW-1185">Reference proteome</keyword>
<dbReference type="GO" id="GO:0004462">
    <property type="term" value="F:lactoylglutathione lyase activity"/>
    <property type="evidence" value="ECO:0007669"/>
    <property type="project" value="InterPro"/>
</dbReference>
<gene>
    <name evidence="3" type="ORF">MPNT_130010</name>
</gene>
<comment type="caution">
    <text evidence="3">The sequence shown here is derived from an EMBL/GenBank/DDBJ whole genome shotgun (WGS) entry which is preliminary data.</text>
</comment>
<protein>
    <submittedName>
        <fullName evidence="3">Catechol 2,3-dioxygenase-like lactoylglutathione lyase family enzyme</fullName>
    </submittedName>
</protein>
<dbReference type="InterPro" id="IPR050383">
    <property type="entry name" value="GlyoxalaseI/FosfomycinResist"/>
</dbReference>
<feature type="domain" description="VOC" evidence="2">
    <location>
        <begin position="6"/>
        <end position="133"/>
    </location>
</feature>
<evidence type="ECO:0000256" key="1">
    <source>
        <dbReference type="ARBA" id="ARBA00022723"/>
    </source>
</evidence>
<evidence type="ECO:0000259" key="2">
    <source>
        <dbReference type="PROSITE" id="PS51819"/>
    </source>
</evidence>
<dbReference type="Pfam" id="PF00903">
    <property type="entry name" value="Glyoxalase"/>
    <property type="match status" value="1"/>
</dbReference>